<evidence type="ECO:0000313" key="6">
    <source>
        <dbReference type="Proteomes" id="UP000429523"/>
    </source>
</evidence>
<evidence type="ECO:0000313" key="7">
    <source>
        <dbReference type="Proteomes" id="UP000433483"/>
    </source>
</evidence>
<reference evidence="6 7" key="1">
    <citation type="submission" date="2018-08" db="EMBL/GenBank/DDBJ databases">
        <title>Genomic investigation of the strawberry pathogen Phytophthora fragariae indicates pathogenicity is determined by transcriptional variation in three key races.</title>
        <authorList>
            <person name="Adams T.M."/>
            <person name="Armitage A.D."/>
            <person name="Sobczyk M.K."/>
            <person name="Bates H.J."/>
            <person name="Dunwell J.M."/>
            <person name="Nellist C.F."/>
            <person name="Harrison R.J."/>
        </authorList>
    </citation>
    <scope>NUCLEOTIDE SEQUENCE [LARGE SCALE GENOMIC DNA]</scope>
    <source>
        <strain evidence="4 8">A4</strain>
        <strain evidence="3 7">NOV-27</strain>
        <strain evidence="5 9">NOV-77</strain>
        <strain evidence="2 6">NOV-9</strain>
    </source>
</reference>
<dbReference type="EMBL" id="QXGE01006824">
    <property type="protein sequence ID" value="KAE9264508.1"/>
    <property type="molecule type" value="Genomic_DNA"/>
</dbReference>
<organism evidence="2 6">
    <name type="scientific">Phytophthora fragariae</name>
    <dbReference type="NCBI Taxonomy" id="53985"/>
    <lineage>
        <taxon>Eukaryota</taxon>
        <taxon>Sar</taxon>
        <taxon>Stramenopiles</taxon>
        <taxon>Oomycota</taxon>
        <taxon>Peronosporomycetes</taxon>
        <taxon>Peronosporales</taxon>
        <taxon>Peronosporaceae</taxon>
        <taxon>Phytophthora</taxon>
    </lineage>
</organism>
<dbReference type="EMBL" id="QXFY01007100">
    <property type="protein sequence ID" value="KAE9266904.1"/>
    <property type="molecule type" value="Genomic_DNA"/>
</dbReference>
<evidence type="ECO:0000313" key="8">
    <source>
        <dbReference type="Proteomes" id="UP000437068"/>
    </source>
</evidence>
<sequence>MVSVHASLCWVQLVSLPVSFAACTCLDAVVCVVGDCRDGVHLCCVYEAASHLDALLGRGCRPTWRSSRPRHSTLHRCVQSRSDIPSAWLPTSIAYHVCAFSLLSPVRIRK</sequence>
<evidence type="ECO:0000313" key="3">
    <source>
        <dbReference type="EMBL" id="KAE9160879.1"/>
    </source>
</evidence>
<evidence type="ECO:0000313" key="4">
    <source>
        <dbReference type="EMBL" id="KAE9264508.1"/>
    </source>
</evidence>
<feature type="signal peptide" evidence="1">
    <location>
        <begin position="1"/>
        <end position="21"/>
    </location>
</feature>
<keyword evidence="1" id="KW-0732">Signal</keyword>
<accession>A0A6A3DGW3</accession>
<dbReference type="Proteomes" id="UP000429523">
    <property type="component" value="Unassembled WGS sequence"/>
</dbReference>
<evidence type="ECO:0000313" key="5">
    <source>
        <dbReference type="EMBL" id="KAE9266904.1"/>
    </source>
</evidence>
<protein>
    <recommendedName>
        <fullName evidence="10">Secreted protein</fullName>
    </recommendedName>
</protein>
<proteinExistence type="predicted"/>
<dbReference type="AlphaFoldDB" id="A0A6A3DGW3"/>
<evidence type="ECO:0000313" key="9">
    <source>
        <dbReference type="Proteomes" id="UP000486351"/>
    </source>
</evidence>
<evidence type="ECO:0008006" key="10">
    <source>
        <dbReference type="Google" id="ProtNLM"/>
    </source>
</evidence>
<keyword evidence="7" id="KW-1185">Reference proteome</keyword>
<name>A0A6A3DGW3_9STRA</name>
<dbReference type="Proteomes" id="UP000486351">
    <property type="component" value="Unassembled WGS sequence"/>
</dbReference>
<evidence type="ECO:0000313" key="2">
    <source>
        <dbReference type="EMBL" id="KAE8918141.1"/>
    </source>
</evidence>
<dbReference type="EMBL" id="QXGF01006123">
    <property type="protein sequence ID" value="KAE8918141.1"/>
    <property type="molecule type" value="Genomic_DNA"/>
</dbReference>
<dbReference type="Proteomes" id="UP000433483">
    <property type="component" value="Unassembled WGS sequence"/>
</dbReference>
<gene>
    <name evidence="4" type="ORF">PF001_g31250</name>
    <name evidence="3" type="ORF">PF005_g31466</name>
    <name evidence="5" type="ORF">PF008_g31495</name>
    <name evidence="2" type="ORF">PF009_g31542</name>
</gene>
<comment type="caution">
    <text evidence="2">The sequence shown here is derived from an EMBL/GenBank/DDBJ whole genome shotgun (WGS) entry which is preliminary data.</text>
</comment>
<feature type="chain" id="PRO_5036163489" description="Secreted protein" evidence="1">
    <location>
        <begin position="22"/>
        <end position="110"/>
    </location>
</feature>
<evidence type="ECO:0000256" key="1">
    <source>
        <dbReference type="SAM" id="SignalP"/>
    </source>
</evidence>
<dbReference type="EMBL" id="QXGB01006415">
    <property type="protein sequence ID" value="KAE9160879.1"/>
    <property type="molecule type" value="Genomic_DNA"/>
</dbReference>
<dbReference type="Proteomes" id="UP000437068">
    <property type="component" value="Unassembled WGS sequence"/>
</dbReference>